<proteinExistence type="predicted"/>
<feature type="transmembrane region" description="Helical" evidence="1">
    <location>
        <begin position="352"/>
        <end position="371"/>
    </location>
</feature>
<accession>A0AAF0BH53</accession>
<feature type="transmembrane region" description="Helical" evidence="1">
    <location>
        <begin position="188"/>
        <end position="206"/>
    </location>
</feature>
<keyword evidence="1" id="KW-0812">Transmembrane</keyword>
<keyword evidence="1" id="KW-0472">Membrane</keyword>
<feature type="transmembrane region" description="Helical" evidence="1">
    <location>
        <begin position="283"/>
        <end position="301"/>
    </location>
</feature>
<keyword evidence="1" id="KW-1133">Transmembrane helix</keyword>
<feature type="transmembrane region" description="Helical" evidence="1">
    <location>
        <begin position="107"/>
        <end position="128"/>
    </location>
</feature>
<evidence type="ECO:0000313" key="3">
    <source>
        <dbReference type="Proteomes" id="UP001179600"/>
    </source>
</evidence>
<sequence length="403" mass="46985">MKAFYRERQRRHQKQLNKYLKYVFNDHIGLVLIFILGGGMFYYSQFLEQVDATFFVGKIIVALVWLIALSIGSLATLVVAADAQFLLPKEDEMSEYFRAAFFHSLKIPSVIIFAVTLGAMPLLIRISHVEWYELIFYLVTLLGLKMIHLRVLIDRLYTFKQSSVYSQTTLVYHWLFSVIIVFSSTLFYSWLGSILIVIYGMILFYAEKKGGRGSFNWLLAIELEQARQKRIAAMINLFTDVPNMATPIRRRRYLDNIIERYSQRYPQTYDYLYIRSFLRGTSYLGVTFRLVLIGMISGLFIDDGRLLLPLFLVIIFGIGFQLVPLYQHYDYQVMTQLYPVPVTEKARAVQRLWTVILSAVLVVFSVIAIIGPVSLDYLLITITAMMIELLFLIKYYLPKRLKR</sequence>
<gene>
    <name evidence="2" type="ORF">PML95_09210</name>
</gene>
<feature type="transmembrane region" description="Helical" evidence="1">
    <location>
        <begin position="307"/>
        <end position="326"/>
    </location>
</feature>
<dbReference type="GO" id="GO:0016020">
    <property type="term" value="C:membrane"/>
    <property type="evidence" value="ECO:0007669"/>
    <property type="project" value="InterPro"/>
</dbReference>
<feature type="transmembrane region" description="Helical" evidence="1">
    <location>
        <begin position="164"/>
        <end position="182"/>
    </location>
</feature>
<dbReference type="EMBL" id="CP116507">
    <property type="protein sequence ID" value="WCG22552.1"/>
    <property type="molecule type" value="Genomic_DNA"/>
</dbReference>
<dbReference type="Pfam" id="PF05975">
    <property type="entry name" value="EcsB"/>
    <property type="match status" value="1"/>
</dbReference>
<feature type="transmembrane region" description="Helical" evidence="1">
    <location>
        <begin position="63"/>
        <end position="87"/>
    </location>
</feature>
<feature type="transmembrane region" description="Helical" evidence="1">
    <location>
        <begin position="20"/>
        <end position="43"/>
    </location>
</feature>
<name>A0AAF0BH53_9ENTE</name>
<feature type="transmembrane region" description="Helical" evidence="1">
    <location>
        <begin position="377"/>
        <end position="397"/>
    </location>
</feature>
<organism evidence="2 3">
    <name type="scientific">Vagococcus lutrae</name>
    <dbReference type="NCBI Taxonomy" id="81947"/>
    <lineage>
        <taxon>Bacteria</taxon>
        <taxon>Bacillati</taxon>
        <taxon>Bacillota</taxon>
        <taxon>Bacilli</taxon>
        <taxon>Lactobacillales</taxon>
        <taxon>Enterococcaceae</taxon>
        <taxon>Vagococcus</taxon>
    </lineage>
</organism>
<dbReference type="PIRSF" id="PIRSF037259">
    <property type="entry name" value="EcsB_ABC"/>
    <property type="match status" value="1"/>
</dbReference>
<protein>
    <submittedName>
        <fullName evidence="2">ABC transporter permease</fullName>
    </submittedName>
</protein>
<dbReference type="RefSeq" id="WP_248852291.1">
    <property type="nucleotide sequence ID" value="NZ_CP097044.1"/>
</dbReference>
<dbReference type="InterPro" id="IPR010288">
    <property type="entry name" value="EcsB_ABC"/>
</dbReference>
<evidence type="ECO:0000313" key="2">
    <source>
        <dbReference type="EMBL" id="WCG22552.1"/>
    </source>
</evidence>
<evidence type="ECO:0000256" key="1">
    <source>
        <dbReference type="SAM" id="Phobius"/>
    </source>
</evidence>
<feature type="transmembrane region" description="Helical" evidence="1">
    <location>
        <begin position="134"/>
        <end position="152"/>
    </location>
</feature>
<dbReference type="AlphaFoldDB" id="A0AAF0BH53"/>
<dbReference type="Proteomes" id="UP001179600">
    <property type="component" value="Chromosome"/>
</dbReference>
<reference evidence="2" key="1">
    <citation type="submission" date="2023-01" db="EMBL/GenBank/DDBJ databases">
        <title>Oxazolidinone resistance genes in florfenicol resistant enterococci from beef cattle and veal calves at slaughter.</title>
        <authorList>
            <person name="Biggel M."/>
        </authorList>
    </citation>
    <scope>NUCLEOTIDE SEQUENCE</scope>
    <source>
        <strain evidence="2">K204-1</strain>
    </source>
</reference>